<dbReference type="InterPro" id="IPR011990">
    <property type="entry name" value="TPR-like_helical_dom_sf"/>
</dbReference>
<dbReference type="AlphaFoldDB" id="A0A9C9ELK7"/>
<dbReference type="InterPro" id="IPR019734">
    <property type="entry name" value="TPR_rpt"/>
</dbReference>
<dbReference type="Gene3D" id="1.25.40.10">
    <property type="entry name" value="Tetratricopeptide repeat domain"/>
    <property type="match status" value="3"/>
</dbReference>
<organism evidence="3 4">
    <name type="scientific">candidate division WOR-3 bacterium</name>
    <dbReference type="NCBI Taxonomy" id="2052148"/>
    <lineage>
        <taxon>Bacteria</taxon>
        <taxon>Bacteria division WOR-3</taxon>
    </lineage>
</organism>
<keyword evidence="1" id="KW-0802">TPR repeat</keyword>
<dbReference type="GO" id="GO:0016887">
    <property type="term" value="F:ATP hydrolysis activity"/>
    <property type="evidence" value="ECO:0007669"/>
    <property type="project" value="InterPro"/>
</dbReference>
<dbReference type="InterPro" id="IPR049945">
    <property type="entry name" value="AAA_22"/>
</dbReference>
<evidence type="ECO:0000259" key="2">
    <source>
        <dbReference type="SMART" id="SM01043"/>
    </source>
</evidence>
<proteinExistence type="predicted"/>
<name>A0A9C9ELK7_UNCW3</name>
<accession>A0A9C9ELK7</accession>
<dbReference type="InterPro" id="IPR005158">
    <property type="entry name" value="BTAD"/>
</dbReference>
<dbReference type="SUPFAM" id="SSF52540">
    <property type="entry name" value="P-loop containing nucleoside triphosphate hydrolases"/>
    <property type="match status" value="1"/>
</dbReference>
<dbReference type="InterPro" id="IPR036388">
    <property type="entry name" value="WH-like_DNA-bd_sf"/>
</dbReference>
<feature type="repeat" description="TPR" evidence="1">
    <location>
        <begin position="989"/>
        <end position="1022"/>
    </location>
</feature>
<dbReference type="PANTHER" id="PTHR35807">
    <property type="entry name" value="TRANSCRIPTIONAL REGULATOR REDD-RELATED"/>
    <property type="match status" value="1"/>
</dbReference>
<dbReference type="PROSITE" id="PS50005">
    <property type="entry name" value="TPR"/>
    <property type="match status" value="2"/>
</dbReference>
<reference evidence="3" key="1">
    <citation type="journal article" date="2020" name="mSystems">
        <title>Genome- and Community-Level Interaction Insights into Carbon Utilization and Element Cycling Functions of Hydrothermarchaeota in Hydrothermal Sediment.</title>
        <authorList>
            <person name="Zhou Z."/>
            <person name="Liu Y."/>
            <person name="Xu W."/>
            <person name="Pan J."/>
            <person name="Luo Z.H."/>
            <person name="Li M."/>
        </authorList>
    </citation>
    <scope>NUCLEOTIDE SEQUENCE</scope>
    <source>
        <strain evidence="3">HyVt-388</strain>
    </source>
</reference>
<dbReference type="SUPFAM" id="SSF48452">
    <property type="entry name" value="TPR-like"/>
    <property type="match status" value="4"/>
</dbReference>
<feature type="repeat" description="TPR" evidence="1">
    <location>
        <begin position="638"/>
        <end position="671"/>
    </location>
</feature>
<comment type="caution">
    <text evidence="3">The sequence shown here is derived from an EMBL/GenBank/DDBJ whole genome shotgun (WGS) entry which is preliminary data.</text>
</comment>
<dbReference type="SMART" id="SM00028">
    <property type="entry name" value="TPR"/>
    <property type="match status" value="11"/>
</dbReference>
<evidence type="ECO:0000256" key="1">
    <source>
        <dbReference type="PROSITE-ProRule" id="PRU00339"/>
    </source>
</evidence>
<dbReference type="InterPro" id="IPR027417">
    <property type="entry name" value="P-loop_NTPase"/>
</dbReference>
<dbReference type="Pfam" id="PF13401">
    <property type="entry name" value="AAA_22"/>
    <property type="match status" value="1"/>
</dbReference>
<dbReference type="Gene3D" id="3.40.50.300">
    <property type="entry name" value="P-loop containing nucleotide triphosphate hydrolases"/>
    <property type="match status" value="1"/>
</dbReference>
<sequence length="1074" mass="125299">MKAKISSKSAIIDHRTKPKRKITEPFILKTKLILPMIKENTISRPRLVSLLKKNLNKKLILIIADAGYGKTTLVTQFLFQKRPPYVFYDLETNDQCLSAFLFYLIEAIGKLQTGLGERTRTLLLHLENITSHIEMVMGTLINEIVEKRKEQMFIILDDLHTIPEASFIYQALDYFIEHLPSNVHVIISSRTSPPLLSLARWRSKQDVFELTREDLRFTEKEIKSLLKNIYKTTLGSEELKELVLHTEGWSTGLQMILQHTGAERIKKSLNSYLESNVPLFDYFANEILRNETKKRKEFLLKSSLLEYLSPDACCAVTTIENSNEVLKSLVQNNLFTTLVSSRPRIYKYHYLFREFLKHELSKVVSSKELRNLHMNAAKFYIKKRIWDRAIHHLIESMAYEQTAMIIEKIGADLVYSGRVNLLYHWLESLPDKTVTARPRLLIYKAKILQQWGKWDESLEFFMKARRIFHGTGKQSGEAEALFNISSICYNRGIYKKAIRLAKEAIDLIEDTDNCLKAKLLNQLAGAYYSLYDYELVEQTLKKALFLCHRFHYPKLLVQTKANLAALYYATGKISQALDIYRYLLQSNNFVHNNPPLAITCYCNSAEIYLARGEFESAREPLEKALQLGKEINYKEGQSYALAITGNFYRLAGDYENALNFYNQALELNVDMKQEYINHIILFGMAQCYQLKGELDKAEEFVKSCLTAEQKDELFMASLSLVLGEIALRHNQYEKAEEIFLQSHRVFQKKGPEYNRMLNHFQLANLYWARRNTTKMKEHLKQAIAIAKQERYDGFLIDEINRNPRILGWIRNENIDDAYISVIAKRIQRSNYLEISMLGTFQVKTSGILVTSKMWKTRKAKSIAAYLFAHRNEITTRDCLLDIYFSNYGPKKAAHNLVTSLHFIKKAIGENILIYQRGGYCINSKASVSYDVDEFLQMVQIGDKYKTEKNNEESVKQYLKAVEIYKGDYLEDIYDNWCETSREYYRSIYLRILTLLGEYFYSRGEYEQSMKYYHMMLEKDKYMEDAHCGIMKCYSQVGNRKGVVQQFQKLVTVLQNELGLEPLPETKKLYNRLIQ</sequence>
<dbReference type="InterPro" id="IPR041617">
    <property type="entry name" value="TPR_MalT"/>
</dbReference>
<dbReference type="SMART" id="SM01043">
    <property type="entry name" value="BTAD"/>
    <property type="match status" value="1"/>
</dbReference>
<dbReference type="EMBL" id="DRIG01000036">
    <property type="protein sequence ID" value="HEC78170.1"/>
    <property type="molecule type" value="Genomic_DNA"/>
</dbReference>
<dbReference type="InterPro" id="IPR051677">
    <property type="entry name" value="AfsR-DnrI-RedD_regulator"/>
</dbReference>
<gene>
    <name evidence="3" type="ORF">ENI34_03390</name>
</gene>
<dbReference type="Pfam" id="PF17874">
    <property type="entry name" value="TPR_MalT"/>
    <property type="match status" value="1"/>
</dbReference>
<dbReference type="Gene3D" id="1.10.10.10">
    <property type="entry name" value="Winged helix-like DNA-binding domain superfamily/Winged helix DNA-binding domain"/>
    <property type="match status" value="1"/>
</dbReference>
<protein>
    <submittedName>
        <fullName evidence="3">Tetratricopeptide repeat protein</fullName>
    </submittedName>
</protein>
<dbReference type="Pfam" id="PF03704">
    <property type="entry name" value="BTAD"/>
    <property type="match status" value="1"/>
</dbReference>
<dbReference type="Proteomes" id="UP000885826">
    <property type="component" value="Unassembled WGS sequence"/>
</dbReference>
<feature type="domain" description="Bacterial transcriptional activator" evidence="2">
    <location>
        <begin position="929"/>
        <end position="1073"/>
    </location>
</feature>
<evidence type="ECO:0000313" key="4">
    <source>
        <dbReference type="Proteomes" id="UP000885826"/>
    </source>
</evidence>
<evidence type="ECO:0000313" key="3">
    <source>
        <dbReference type="EMBL" id="HEC78170.1"/>
    </source>
</evidence>
<dbReference type="Pfam" id="PF25873">
    <property type="entry name" value="WHD_MalT"/>
    <property type="match status" value="1"/>
</dbReference>
<dbReference type="InterPro" id="IPR059106">
    <property type="entry name" value="WHD_MalT"/>
</dbReference>